<organism evidence="1 2">
    <name type="scientific">Paracidovorax wautersii</name>
    <dbReference type="NCBI Taxonomy" id="1177982"/>
    <lineage>
        <taxon>Bacteria</taxon>
        <taxon>Pseudomonadati</taxon>
        <taxon>Pseudomonadota</taxon>
        <taxon>Betaproteobacteria</taxon>
        <taxon>Burkholderiales</taxon>
        <taxon>Comamonadaceae</taxon>
        <taxon>Paracidovorax</taxon>
    </lineage>
</organism>
<dbReference type="Proteomes" id="UP000461670">
    <property type="component" value="Unassembled WGS sequence"/>
</dbReference>
<proteinExistence type="predicted"/>
<gene>
    <name evidence="1" type="ORF">GAK30_02616</name>
</gene>
<accession>A0A7V8JPY4</accession>
<dbReference type="AlphaFoldDB" id="A0A7V8JPY4"/>
<reference evidence="2" key="1">
    <citation type="journal article" date="2020" name="MBio">
        <title>Horizontal gene transfer to a defensive symbiont with a reduced genome amongst a multipartite beetle microbiome.</title>
        <authorList>
            <person name="Waterworth S.C."/>
            <person name="Florez L.V."/>
            <person name="Rees E.R."/>
            <person name="Hertweck C."/>
            <person name="Kaltenpoth M."/>
            <person name="Kwan J.C."/>
        </authorList>
    </citation>
    <scope>NUCLEOTIDE SEQUENCE [LARGE SCALE GENOMIC DNA]</scope>
</reference>
<evidence type="ECO:0000313" key="1">
    <source>
        <dbReference type="EMBL" id="KAF1020284.1"/>
    </source>
</evidence>
<evidence type="ECO:0000313" key="2">
    <source>
        <dbReference type="Proteomes" id="UP000461670"/>
    </source>
</evidence>
<name>A0A7V8JPY4_9BURK</name>
<comment type="caution">
    <text evidence="1">The sequence shown here is derived from an EMBL/GenBank/DDBJ whole genome shotgun (WGS) entry which is preliminary data.</text>
</comment>
<sequence>MTAPVGSATPCHEAFASKDASHGVPAAGHAASPACCVAACLAQCAPLLPTGPWAGFVSARTPLPGQATVHYVSVVHRPPLPPPQILVSI</sequence>
<protein>
    <submittedName>
        <fullName evidence="1">Uncharacterized protein</fullName>
    </submittedName>
</protein>
<dbReference type="EMBL" id="WNDQ01000038">
    <property type="protein sequence ID" value="KAF1020284.1"/>
    <property type="molecule type" value="Genomic_DNA"/>
</dbReference>